<keyword evidence="4" id="KW-0808">Transferase</keyword>
<dbReference type="Pfam" id="PF20969">
    <property type="entry name" value="MASE11"/>
    <property type="match status" value="1"/>
</dbReference>
<keyword evidence="6" id="KW-0472">Membrane</keyword>
<keyword evidence="6" id="KW-0812">Transmembrane</keyword>
<feature type="domain" description="Histidine kinase" evidence="7">
    <location>
        <begin position="235"/>
        <end position="450"/>
    </location>
</feature>
<dbReference type="EMBL" id="FNAC01000018">
    <property type="protein sequence ID" value="SDD18733.1"/>
    <property type="molecule type" value="Genomic_DNA"/>
</dbReference>
<feature type="transmembrane region" description="Helical" evidence="6">
    <location>
        <begin position="131"/>
        <end position="149"/>
    </location>
</feature>
<dbReference type="OrthoDB" id="890870at2"/>
<evidence type="ECO:0000256" key="5">
    <source>
        <dbReference type="ARBA" id="ARBA00022777"/>
    </source>
</evidence>
<dbReference type="SUPFAM" id="SSF55874">
    <property type="entry name" value="ATPase domain of HSP90 chaperone/DNA topoisomerase II/histidine kinase"/>
    <property type="match status" value="1"/>
</dbReference>
<dbReference type="GO" id="GO:0000155">
    <property type="term" value="F:phosphorelay sensor kinase activity"/>
    <property type="evidence" value="ECO:0007669"/>
    <property type="project" value="InterPro"/>
</dbReference>
<name>A0A1G6SPI7_9BACT</name>
<evidence type="ECO:0000256" key="6">
    <source>
        <dbReference type="SAM" id="Phobius"/>
    </source>
</evidence>
<evidence type="ECO:0000313" key="8">
    <source>
        <dbReference type="EMBL" id="SDD18733.1"/>
    </source>
</evidence>
<evidence type="ECO:0000313" key="9">
    <source>
        <dbReference type="Proteomes" id="UP000199060"/>
    </source>
</evidence>
<protein>
    <recommendedName>
        <fullName evidence="2">histidine kinase</fullName>
        <ecNumber evidence="2">2.7.13.3</ecNumber>
    </recommendedName>
</protein>
<keyword evidence="6" id="KW-1133">Transmembrane helix</keyword>
<dbReference type="SMART" id="SM00387">
    <property type="entry name" value="HATPase_c"/>
    <property type="match status" value="1"/>
</dbReference>
<feature type="transmembrane region" description="Helical" evidence="6">
    <location>
        <begin position="94"/>
        <end position="119"/>
    </location>
</feature>
<dbReference type="PANTHER" id="PTHR43304:SF1">
    <property type="entry name" value="PAC DOMAIN-CONTAINING PROTEIN"/>
    <property type="match status" value="1"/>
</dbReference>
<evidence type="ECO:0000256" key="3">
    <source>
        <dbReference type="ARBA" id="ARBA00022553"/>
    </source>
</evidence>
<reference evidence="9" key="1">
    <citation type="submission" date="2016-10" db="EMBL/GenBank/DDBJ databases">
        <authorList>
            <person name="Varghese N."/>
            <person name="Submissions S."/>
        </authorList>
    </citation>
    <scope>NUCLEOTIDE SEQUENCE [LARGE SCALE GENOMIC DNA]</scope>
    <source>
        <strain evidence="9">DSM 23095</strain>
    </source>
</reference>
<dbReference type="PROSITE" id="PS50109">
    <property type="entry name" value="HIS_KIN"/>
    <property type="match status" value="1"/>
</dbReference>
<dbReference type="SUPFAM" id="SSF47384">
    <property type="entry name" value="Homodimeric domain of signal transducing histidine kinase"/>
    <property type="match status" value="1"/>
</dbReference>
<feature type="transmembrane region" description="Helical" evidence="6">
    <location>
        <begin position="61"/>
        <end position="82"/>
    </location>
</feature>
<dbReference type="InterPro" id="IPR004358">
    <property type="entry name" value="Sig_transdc_His_kin-like_C"/>
</dbReference>
<dbReference type="PANTHER" id="PTHR43304">
    <property type="entry name" value="PHYTOCHROME-LIKE PROTEIN CPH1"/>
    <property type="match status" value="1"/>
</dbReference>
<proteinExistence type="predicted"/>
<dbReference type="InterPro" id="IPR036890">
    <property type="entry name" value="HATPase_C_sf"/>
</dbReference>
<accession>A0A1G6SPI7</accession>
<dbReference type="PRINTS" id="PR00344">
    <property type="entry name" value="BCTRLSENSOR"/>
</dbReference>
<sequence length="462" mass="53659">MKFWNQYKSVIWRNLNLGDLSIQGLVFWQNQLFYITLLYLIPFSFLVFIPGFYVAYLEERWFLIISDLIALGILAVVAFTPWPSVKMKKMTFVALIYFLAMVMMIELGLLGPGLMYLVGGAVFTALLLPRPFWRLSVFGSVLVCLLYYFAQDATWASIPDDQTVGFLHFLAVIINVFFVNAIISILLPLLLKKMEDNLLLQRELMEQLELSNERLDSSLKKLEFYNLSIGQLVKVTSQELQEPLRMISAFLKRIKDKYHDRLDEKGLSFIDFAMKGEKDVRDIVMRLWEFSVAEKTEWKVEPIDLNGLIDEILLSYRREIETYPVKIEKEELPQVWTDKEMITAIFTNLLMNAVQFSKPQSENLVQVKFEEKKEYLIFEFVDHGIGIEREQLENIFLAYRKVPIQNYKRKRIGLGLPIVKRAVEALQGEVWVESTFGTGTTVFVSLPKKLKENPAISQFTSA</sequence>
<feature type="transmembrane region" description="Helical" evidence="6">
    <location>
        <begin position="169"/>
        <end position="191"/>
    </location>
</feature>
<dbReference type="AlphaFoldDB" id="A0A1G6SPI7"/>
<dbReference type="Proteomes" id="UP000199060">
    <property type="component" value="Unassembled WGS sequence"/>
</dbReference>
<dbReference type="InterPro" id="IPR005467">
    <property type="entry name" value="His_kinase_dom"/>
</dbReference>
<keyword evidence="9" id="KW-1185">Reference proteome</keyword>
<comment type="catalytic activity">
    <reaction evidence="1">
        <text>ATP + protein L-histidine = ADP + protein N-phospho-L-histidine.</text>
        <dbReference type="EC" id="2.7.13.3"/>
    </reaction>
</comment>
<dbReference type="STRING" id="686796.SAMN04488104_101816"/>
<dbReference type="RefSeq" id="WP_087939393.1">
    <property type="nucleotide sequence ID" value="NZ_FNAC01000018.1"/>
</dbReference>
<keyword evidence="5 8" id="KW-0418">Kinase</keyword>
<feature type="transmembrane region" description="Helical" evidence="6">
    <location>
        <begin position="32"/>
        <end position="54"/>
    </location>
</feature>
<keyword evidence="3" id="KW-0597">Phosphoprotein</keyword>
<dbReference type="EC" id="2.7.13.3" evidence="2"/>
<evidence type="ECO:0000259" key="7">
    <source>
        <dbReference type="PROSITE" id="PS50109"/>
    </source>
</evidence>
<evidence type="ECO:0000256" key="2">
    <source>
        <dbReference type="ARBA" id="ARBA00012438"/>
    </source>
</evidence>
<evidence type="ECO:0000256" key="1">
    <source>
        <dbReference type="ARBA" id="ARBA00000085"/>
    </source>
</evidence>
<dbReference type="InterPro" id="IPR036097">
    <property type="entry name" value="HisK_dim/P_sf"/>
</dbReference>
<dbReference type="Pfam" id="PF02518">
    <property type="entry name" value="HATPase_c"/>
    <property type="match status" value="1"/>
</dbReference>
<dbReference type="InterPro" id="IPR052162">
    <property type="entry name" value="Sensor_kinase/Photoreceptor"/>
</dbReference>
<dbReference type="InterPro" id="IPR003594">
    <property type="entry name" value="HATPase_dom"/>
</dbReference>
<gene>
    <name evidence="8" type="ORF">SAMN04488104_101816</name>
</gene>
<dbReference type="InterPro" id="IPR048437">
    <property type="entry name" value="MASE11"/>
</dbReference>
<organism evidence="8 9">
    <name type="scientific">Algoriphagus faecimaris</name>
    <dbReference type="NCBI Taxonomy" id="686796"/>
    <lineage>
        <taxon>Bacteria</taxon>
        <taxon>Pseudomonadati</taxon>
        <taxon>Bacteroidota</taxon>
        <taxon>Cytophagia</taxon>
        <taxon>Cytophagales</taxon>
        <taxon>Cyclobacteriaceae</taxon>
        <taxon>Algoriphagus</taxon>
    </lineage>
</organism>
<evidence type="ECO:0000256" key="4">
    <source>
        <dbReference type="ARBA" id="ARBA00022679"/>
    </source>
</evidence>
<dbReference type="Gene3D" id="3.30.565.10">
    <property type="entry name" value="Histidine kinase-like ATPase, C-terminal domain"/>
    <property type="match status" value="1"/>
</dbReference>